<evidence type="ECO:0000256" key="2">
    <source>
        <dbReference type="ARBA" id="ARBA00022741"/>
    </source>
</evidence>
<dbReference type="Pfam" id="PF00871">
    <property type="entry name" value="Acetate_kinase"/>
    <property type="match status" value="1"/>
</dbReference>
<dbReference type="GO" id="GO:0005524">
    <property type="term" value="F:ATP binding"/>
    <property type="evidence" value="ECO:0007669"/>
    <property type="project" value="UniProtKB-KW"/>
</dbReference>
<gene>
    <name evidence="5" type="ORF">MNB_SV-9-1066</name>
</gene>
<dbReference type="PROSITE" id="PS01076">
    <property type="entry name" value="ACETATE_KINASE_2"/>
    <property type="match status" value="1"/>
</dbReference>
<dbReference type="InterPro" id="IPR023865">
    <property type="entry name" value="Aliphatic_acid_kinase_CS"/>
</dbReference>
<evidence type="ECO:0000256" key="1">
    <source>
        <dbReference type="ARBA" id="ARBA00022679"/>
    </source>
</evidence>
<dbReference type="Gene3D" id="3.30.420.40">
    <property type="match status" value="2"/>
</dbReference>
<dbReference type="EC" id="2.7.2.1" evidence="5"/>
<keyword evidence="3 5" id="KW-0418">Kinase</keyword>
<dbReference type="PIRSF" id="PIRSF000722">
    <property type="entry name" value="Acetate_prop_kin"/>
    <property type="match status" value="1"/>
</dbReference>
<dbReference type="HAMAP" id="MF_00020">
    <property type="entry name" value="Acetate_kinase"/>
    <property type="match status" value="1"/>
</dbReference>
<evidence type="ECO:0000256" key="3">
    <source>
        <dbReference type="ARBA" id="ARBA00022777"/>
    </source>
</evidence>
<dbReference type="PANTHER" id="PTHR21060">
    <property type="entry name" value="ACETATE KINASE"/>
    <property type="match status" value="1"/>
</dbReference>
<dbReference type="EMBL" id="FPHG01000059">
    <property type="protein sequence ID" value="SFV63065.1"/>
    <property type="molecule type" value="Genomic_DNA"/>
</dbReference>
<dbReference type="InterPro" id="IPR043129">
    <property type="entry name" value="ATPase_NBD"/>
</dbReference>
<protein>
    <submittedName>
        <fullName evidence="5">Acetate kinase</fullName>
        <ecNumber evidence="5">2.7.2.1</ecNumber>
    </submittedName>
</protein>
<keyword evidence="4" id="KW-0067">ATP-binding</keyword>
<dbReference type="PRINTS" id="PR00471">
    <property type="entry name" value="ACETATEKNASE"/>
</dbReference>
<dbReference type="NCBIfam" id="TIGR00016">
    <property type="entry name" value="ackA"/>
    <property type="match status" value="1"/>
</dbReference>
<dbReference type="InterPro" id="IPR000890">
    <property type="entry name" value="Aliphatic_acid_kin_short-chain"/>
</dbReference>
<proteinExistence type="inferred from homology"/>
<evidence type="ECO:0000256" key="4">
    <source>
        <dbReference type="ARBA" id="ARBA00022840"/>
    </source>
</evidence>
<keyword evidence="1 5" id="KW-0808">Transferase</keyword>
<reference evidence="5" key="1">
    <citation type="submission" date="2016-10" db="EMBL/GenBank/DDBJ databases">
        <authorList>
            <person name="de Groot N.N."/>
        </authorList>
    </citation>
    <scope>NUCLEOTIDE SEQUENCE</scope>
</reference>
<organism evidence="5">
    <name type="scientific">hydrothermal vent metagenome</name>
    <dbReference type="NCBI Taxonomy" id="652676"/>
    <lineage>
        <taxon>unclassified sequences</taxon>
        <taxon>metagenomes</taxon>
        <taxon>ecological metagenomes</taxon>
    </lineage>
</organism>
<dbReference type="GO" id="GO:0008776">
    <property type="term" value="F:acetate kinase activity"/>
    <property type="evidence" value="ECO:0007669"/>
    <property type="project" value="UniProtKB-EC"/>
</dbReference>
<name>A0A1W1CBH1_9ZZZZ</name>
<dbReference type="CDD" id="cd24010">
    <property type="entry name" value="ASKHA_NBD_AcK_PK"/>
    <property type="match status" value="1"/>
</dbReference>
<sequence>MKKILIFNAGSSSIKCQYFIGELSVASILIEEIGSKKGTNCTLWYANSQDTHKIYISNYTEAINEIVSMLMHSGVLPSIVDIDGIGHRVVHGGVDFISPTIITNRVIKSLEKLIPLAPLHNKANIEGIKIMNKQYPNIRQVAIFDTAFHSKIPYYAYLYAIPYNLYEDFNIRKYGFHGISHSFVSKECANLLETKIENMNIISIHLGSGASISAIRGGYSIDTSMGMTPLDGLIMGTRCGEIDPAIGLYISTETGKTIEEINDIYNNDSGLKGICGESDMRDIINSANIKGDRLCNIALDMYIYRIKKFIGSYAVALGRLDAIIFTGGVGENSSVIREMVCEGLGSLLGIVIDNEKNSIKNQKIINKDNSKVKICVIPTNEELSMARDVSKLLN</sequence>
<dbReference type="InterPro" id="IPR004372">
    <property type="entry name" value="Ac/propionate_kinase"/>
</dbReference>
<accession>A0A1W1CBH1</accession>
<keyword evidence="2" id="KW-0547">Nucleotide-binding</keyword>
<evidence type="ECO:0000313" key="5">
    <source>
        <dbReference type="EMBL" id="SFV63065.1"/>
    </source>
</evidence>
<dbReference type="SUPFAM" id="SSF53067">
    <property type="entry name" value="Actin-like ATPase domain"/>
    <property type="match status" value="2"/>
</dbReference>
<dbReference type="GO" id="GO:0006083">
    <property type="term" value="P:acetate metabolic process"/>
    <property type="evidence" value="ECO:0007669"/>
    <property type="project" value="TreeGrafter"/>
</dbReference>
<dbReference type="PANTHER" id="PTHR21060:SF15">
    <property type="entry name" value="ACETATE KINASE-RELATED"/>
    <property type="match status" value="1"/>
</dbReference>
<dbReference type="AlphaFoldDB" id="A0A1W1CBH1"/>